<dbReference type="Pfam" id="PF00175">
    <property type="entry name" value="NAD_binding_1"/>
    <property type="match status" value="1"/>
</dbReference>
<dbReference type="GO" id="GO:0071013">
    <property type="term" value="C:catalytic step 2 spliceosome"/>
    <property type="evidence" value="ECO:0007669"/>
    <property type="project" value="TreeGrafter"/>
</dbReference>
<comment type="caution">
    <text evidence="13">The sequence shown here is derived from an EMBL/GenBank/DDBJ whole genome shotgun (WGS) entry which is preliminary data.</text>
</comment>
<evidence type="ECO:0000256" key="1">
    <source>
        <dbReference type="ARBA" id="ARBA00004294"/>
    </source>
</evidence>
<evidence type="ECO:0000256" key="8">
    <source>
        <dbReference type="ARBA" id="ARBA00022989"/>
    </source>
</evidence>
<evidence type="ECO:0000256" key="2">
    <source>
        <dbReference type="ARBA" id="ARBA00004496"/>
    </source>
</evidence>
<feature type="repeat" description="WD" evidence="11">
    <location>
        <begin position="58"/>
        <end position="99"/>
    </location>
</feature>
<proteinExistence type="inferred from homology"/>
<dbReference type="Proteomes" id="UP001300502">
    <property type="component" value="Unassembled WGS sequence"/>
</dbReference>
<dbReference type="SUPFAM" id="SSF63380">
    <property type="entry name" value="Riboflavin synthase domain-like"/>
    <property type="match status" value="1"/>
</dbReference>
<keyword evidence="6" id="KW-0677">Repeat</keyword>
<evidence type="ECO:0000256" key="5">
    <source>
        <dbReference type="ARBA" id="ARBA00022692"/>
    </source>
</evidence>
<keyword evidence="9" id="KW-0472">Membrane</keyword>
<dbReference type="Pfam" id="PF00970">
    <property type="entry name" value="FAD_binding_6"/>
    <property type="match status" value="1"/>
</dbReference>
<dbReference type="CDD" id="cd06183">
    <property type="entry name" value="cyt_b5_reduct_like"/>
    <property type="match status" value="1"/>
</dbReference>
<comment type="subcellular location">
    <subcellularLocation>
        <location evidence="2">Cytoplasm</location>
    </subcellularLocation>
    <subcellularLocation>
        <location evidence="1">Mitochondrion outer membrane</location>
    </subcellularLocation>
</comment>
<evidence type="ECO:0000313" key="14">
    <source>
        <dbReference type="Proteomes" id="UP001300502"/>
    </source>
</evidence>
<evidence type="ECO:0000256" key="3">
    <source>
        <dbReference type="ARBA" id="ARBA00022490"/>
    </source>
</evidence>
<reference evidence="13 14" key="1">
    <citation type="submission" date="2022-07" db="EMBL/GenBank/DDBJ databases">
        <title>Genome-wide signatures of adaptation to extreme environments.</title>
        <authorList>
            <person name="Cho C.H."/>
            <person name="Yoon H.S."/>
        </authorList>
    </citation>
    <scope>NUCLEOTIDE SEQUENCE [LARGE SCALE GENOMIC DNA]</scope>
    <source>
        <strain evidence="13 14">108.79 E11</strain>
    </source>
</reference>
<evidence type="ECO:0000256" key="6">
    <source>
        <dbReference type="ARBA" id="ARBA00022737"/>
    </source>
</evidence>
<dbReference type="InterPro" id="IPR015943">
    <property type="entry name" value="WD40/YVTN_repeat-like_dom_sf"/>
</dbReference>
<evidence type="ECO:0000256" key="4">
    <source>
        <dbReference type="ARBA" id="ARBA00022574"/>
    </source>
</evidence>
<dbReference type="InterPro" id="IPR036322">
    <property type="entry name" value="WD40_repeat_dom_sf"/>
</dbReference>
<evidence type="ECO:0000313" key="13">
    <source>
        <dbReference type="EMBL" id="KAK4523553.1"/>
    </source>
</evidence>
<dbReference type="Gene3D" id="2.40.30.10">
    <property type="entry name" value="Translation factors"/>
    <property type="match status" value="1"/>
</dbReference>
<dbReference type="InterPro" id="IPR039261">
    <property type="entry name" value="FNR_nucleotide-bd"/>
</dbReference>
<dbReference type="PROSITE" id="PS50082">
    <property type="entry name" value="WD_REPEATS_2"/>
    <property type="match status" value="3"/>
</dbReference>
<feature type="domain" description="FAD-binding FR-type" evidence="12">
    <location>
        <begin position="350"/>
        <end position="457"/>
    </location>
</feature>
<evidence type="ECO:0000256" key="7">
    <source>
        <dbReference type="ARBA" id="ARBA00022787"/>
    </source>
</evidence>
<dbReference type="GO" id="GO:0016491">
    <property type="term" value="F:oxidoreductase activity"/>
    <property type="evidence" value="ECO:0007669"/>
    <property type="project" value="InterPro"/>
</dbReference>
<keyword evidence="3" id="KW-0963">Cytoplasm</keyword>
<keyword evidence="14" id="KW-1185">Reference proteome</keyword>
<sequence length="592" mass="66584">MEKSAALSFQRCGILRDHQGAVHVLRLSSSGKYCLSAGADKNVRLWNVEKQTLIKTYAGGHGYPIFDLDVSSSNSQFVSVGEEKFAVVWDVQSGRIIRKLGGTSSGHTHRINAVCYAHMTEDSIICTASYDRTVRFFDLRAGNRSSDPIQVLDQSADSVTDVCSFQYEILTASVDGYLRLYDIRTGYILMDYLGPPPIGKCCFSHDGNCILASCLDSCLRLIDKSSGDCLAHYKGHCNEEFALHCQLTPDDAFVVCGSEDGSIYSWELTESIIVQRLDRAHKNTVSCVALHSNADDLSLLLSASHDSTIQLWKSIVILVVTSCVRILWRRGRRKTLLRGNQANNLALDPFEFRPFKLIEKTEVTYNVRLFRFATSDPQQQSLVHVELGKHVYAKAWINGKEVRRPYNPINKPNQKGYLDILVKVYPSPYGLFSRYLDSLKIGDCIEFRGPKGKFQYERNKKKRLGMLAGGTGITPLYPLIDTILNDPLDRTQISLIYANHSERDIIFRNRLESFATQFPNRFKLYFVLNEPPDSWSQGVGFINEKHIQQHIGHASSTSNSALILVCGPPAMTKAMMILLNKLGYKGEDIFKF</sequence>
<dbReference type="InterPro" id="IPR019775">
    <property type="entry name" value="WD40_repeat_CS"/>
</dbReference>
<dbReference type="SMART" id="SM00320">
    <property type="entry name" value="WD40"/>
    <property type="match status" value="7"/>
</dbReference>
<dbReference type="InterPro" id="IPR017927">
    <property type="entry name" value="FAD-bd_FR_type"/>
</dbReference>
<dbReference type="AlphaFoldDB" id="A0AAV9I878"/>
<dbReference type="PROSITE" id="PS51384">
    <property type="entry name" value="FAD_FR"/>
    <property type="match status" value="1"/>
</dbReference>
<organism evidence="13 14">
    <name type="scientific">Galdieria yellowstonensis</name>
    <dbReference type="NCBI Taxonomy" id="3028027"/>
    <lineage>
        <taxon>Eukaryota</taxon>
        <taxon>Rhodophyta</taxon>
        <taxon>Bangiophyceae</taxon>
        <taxon>Galdieriales</taxon>
        <taxon>Galdieriaceae</taxon>
        <taxon>Galdieria</taxon>
    </lineage>
</organism>
<dbReference type="InterPro" id="IPR017938">
    <property type="entry name" value="Riboflavin_synthase-like_b-brl"/>
</dbReference>
<keyword evidence="8" id="KW-1133">Transmembrane helix</keyword>
<name>A0AAV9I878_9RHOD</name>
<dbReference type="InterPro" id="IPR008333">
    <property type="entry name" value="Cbr1-like_FAD-bd_dom"/>
</dbReference>
<protein>
    <recommendedName>
        <fullName evidence="12">FAD-binding FR-type domain-containing protein</fullName>
    </recommendedName>
</protein>
<keyword evidence="5" id="KW-0812">Transmembrane</keyword>
<dbReference type="Gene3D" id="3.40.50.80">
    <property type="entry name" value="Nucleotide-binding domain of ferredoxin-NADP reductase (FNR) module"/>
    <property type="match status" value="1"/>
</dbReference>
<dbReference type="Pfam" id="PF00400">
    <property type="entry name" value="WD40"/>
    <property type="match status" value="5"/>
</dbReference>
<keyword evidence="7" id="KW-1000">Mitochondrion outer membrane</keyword>
<keyword evidence="7" id="KW-0496">Mitochondrion</keyword>
<keyword evidence="4 11" id="KW-0853">WD repeat</keyword>
<dbReference type="PANTHER" id="PTHR22842">
    <property type="entry name" value="WD40 REPEAT PROTEIN"/>
    <property type="match status" value="1"/>
</dbReference>
<dbReference type="InterPro" id="IPR051980">
    <property type="entry name" value="WD_repeat_MORG1"/>
</dbReference>
<dbReference type="InterPro" id="IPR001680">
    <property type="entry name" value="WD40_rpt"/>
</dbReference>
<dbReference type="Gene3D" id="2.130.10.10">
    <property type="entry name" value="YVTN repeat-like/Quinoprotein amine dehydrogenase"/>
    <property type="match status" value="1"/>
</dbReference>
<evidence type="ECO:0000259" key="12">
    <source>
        <dbReference type="PROSITE" id="PS51384"/>
    </source>
</evidence>
<dbReference type="SUPFAM" id="SSF52343">
    <property type="entry name" value="Ferredoxin reductase-like, C-terminal NADP-linked domain"/>
    <property type="match status" value="1"/>
</dbReference>
<comment type="similarity">
    <text evidence="10">Belongs to the WD repeat MORG1 family.</text>
</comment>
<dbReference type="PRINTS" id="PR00406">
    <property type="entry name" value="CYTB5RDTASE"/>
</dbReference>
<dbReference type="FunFam" id="3.40.50.80:FF:000019">
    <property type="entry name" value="NADH-cytochrome b5 reductase"/>
    <property type="match status" value="1"/>
</dbReference>
<gene>
    <name evidence="13" type="ORF">GAYE_PCTG69G1449</name>
</gene>
<evidence type="ECO:0000256" key="10">
    <source>
        <dbReference type="ARBA" id="ARBA00038145"/>
    </source>
</evidence>
<dbReference type="EMBL" id="JANCYU010000016">
    <property type="protein sequence ID" value="KAK4523553.1"/>
    <property type="molecule type" value="Genomic_DNA"/>
</dbReference>
<evidence type="ECO:0000256" key="9">
    <source>
        <dbReference type="ARBA" id="ARBA00023136"/>
    </source>
</evidence>
<dbReference type="SUPFAM" id="SSF50978">
    <property type="entry name" value="WD40 repeat-like"/>
    <property type="match status" value="1"/>
</dbReference>
<feature type="repeat" description="WD" evidence="11">
    <location>
        <begin position="15"/>
        <end position="56"/>
    </location>
</feature>
<dbReference type="InterPro" id="IPR001433">
    <property type="entry name" value="OxRdtase_FAD/NAD-bd"/>
</dbReference>
<dbReference type="PANTHER" id="PTHR22842:SF3">
    <property type="entry name" value="WD REPEAT DOMAIN-CONTAINING PROTEIN 83"/>
    <property type="match status" value="1"/>
</dbReference>
<dbReference type="CDD" id="cd00200">
    <property type="entry name" value="WD40"/>
    <property type="match status" value="1"/>
</dbReference>
<dbReference type="GO" id="GO:0005741">
    <property type="term" value="C:mitochondrial outer membrane"/>
    <property type="evidence" value="ECO:0007669"/>
    <property type="project" value="UniProtKB-SubCell"/>
</dbReference>
<accession>A0AAV9I878</accession>
<dbReference type="PROSITE" id="PS00678">
    <property type="entry name" value="WD_REPEATS_1"/>
    <property type="match status" value="1"/>
</dbReference>
<evidence type="ECO:0000256" key="11">
    <source>
        <dbReference type="PROSITE-ProRule" id="PRU00221"/>
    </source>
</evidence>
<dbReference type="PROSITE" id="PS50294">
    <property type="entry name" value="WD_REPEATS_REGION"/>
    <property type="match status" value="1"/>
</dbReference>
<feature type="repeat" description="WD" evidence="11">
    <location>
        <begin position="278"/>
        <end position="313"/>
    </location>
</feature>
<dbReference type="GO" id="GO:0000398">
    <property type="term" value="P:mRNA splicing, via spliceosome"/>
    <property type="evidence" value="ECO:0007669"/>
    <property type="project" value="TreeGrafter"/>
</dbReference>